<evidence type="ECO:0000256" key="7">
    <source>
        <dbReference type="ARBA" id="ARBA00024867"/>
    </source>
</evidence>
<dbReference type="CDD" id="cd00383">
    <property type="entry name" value="trans_reg_C"/>
    <property type="match status" value="1"/>
</dbReference>
<dbReference type="GO" id="GO:0005829">
    <property type="term" value="C:cytosol"/>
    <property type="evidence" value="ECO:0007669"/>
    <property type="project" value="TreeGrafter"/>
</dbReference>
<dbReference type="FunFam" id="1.10.10.10:FF:000018">
    <property type="entry name" value="DNA-binding response regulator ResD"/>
    <property type="match status" value="1"/>
</dbReference>
<dbReference type="InterPro" id="IPR001789">
    <property type="entry name" value="Sig_transdc_resp-reg_receiver"/>
</dbReference>
<reference evidence="12 15" key="2">
    <citation type="submission" date="2018-05" db="EMBL/GenBank/DDBJ databases">
        <title>Genomic Encyclopedia of Type Strains, Phase IV (KMG-IV): sequencing the most valuable type-strain genomes for metagenomic binning, comparative biology and taxonomic classification.</title>
        <authorList>
            <person name="Goeker M."/>
        </authorList>
    </citation>
    <scope>NUCLEOTIDE SEQUENCE [LARGE SCALE GENOMIC DNA]</scope>
    <source>
        <strain evidence="12 15">DSM 28816</strain>
    </source>
</reference>
<accession>A0A255IK27</accession>
<dbReference type="PANTHER" id="PTHR48111">
    <property type="entry name" value="REGULATOR OF RPOS"/>
    <property type="match status" value="1"/>
</dbReference>
<evidence type="ECO:0000259" key="10">
    <source>
        <dbReference type="PROSITE" id="PS50110"/>
    </source>
</evidence>
<dbReference type="InterPro" id="IPR039420">
    <property type="entry name" value="WalR-like"/>
</dbReference>
<dbReference type="RefSeq" id="WP_094377032.1">
    <property type="nucleotide sequence ID" value="NZ_NOKA02000083.1"/>
</dbReference>
<dbReference type="SMART" id="SM00862">
    <property type="entry name" value="Trans_reg_C"/>
    <property type="match status" value="1"/>
</dbReference>
<evidence type="ECO:0000256" key="8">
    <source>
        <dbReference type="PROSITE-ProRule" id="PRU00169"/>
    </source>
</evidence>
<dbReference type="InterPro" id="IPR016032">
    <property type="entry name" value="Sig_transdc_resp-reg_C-effctor"/>
</dbReference>
<keyword evidence="3" id="KW-0902">Two-component regulatory system</keyword>
<dbReference type="GO" id="GO:0006355">
    <property type="term" value="P:regulation of DNA-templated transcription"/>
    <property type="evidence" value="ECO:0007669"/>
    <property type="project" value="InterPro"/>
</dbReference>
<evidence type="ECO:0000259" key="11">
    <source>
        <dbReference type="PROSITE" id="PS51755"/>
    </source>
</evidence>
<dbReference type="PROSITE" id="PS51755">
    <property type="entry name" value="OMPR_PHOB"/>
    <property type="match status" value="1"/>
</dbReference>
<dbReference type="Proteomes" id="UP000216411">
    <property type="component" value="Unassembled WGS sequence"/>
</dbReference>
<dbReference type="InterPro" id="IPR036388">
    <property type="entry name" value="WH-like_DNA-bd_sf"/>
</dbReference>
<evidence type="ECO:0000313" key="14">
    <source>
        <dbReference type="Proteomes" id="UP000216411"/>
    </source>
</evidence>
<sequence>MQKAGKHRILVIDDDVQLCELIRKYLELNQYEVCLMHNGEEGLKKSLDNDYQLVVLDIMLPGKNGFEVLSELRKESNVPVLMLTAKDSEVDKVSGLRMGADDYLTKPFSMNEFVARVQSLIRRYTYLASPDQDFDRLEFDRLSISRATREVIVEDRLIQLTAKEFDLLYFLAENAGRVFTKKQIYNQVWNEEYAFDDNNIMVHIRRLRKKIEPDIENPAYIQTVWGVGYKFGKGKKL</sequence>
<dbReference type="EMBL" id="NOKA02000083">
    <property type="protein sequence ID" value="RDY28610.1"/>
    <property type="molecule type" value="Genomic_DNA"/>
</dbReference>
<dbReference type="Pfam" id="PF00072">
    <property type="entry name" value="Response_reg"/>
    <property type="match status" value="1"/>
</dbReference>
<dbReference type="InterPro" id="IPR001867">
    <property type="entry name" value="OmpR/PhoB-type_DNA-bd"/>
</dbReference>
<evidence type="ECO:0000313" key="15">
    <source>
        <dbReference type="Proteomes" id="UP000247523"/>
    </source>
</evidence>
<dbReference type="Gene3D" id="6.10.250.690">
    <property type="match status" value="1"/>
</dbReference>
<evidence type="ECO:0000256" key="5">
    <source>
        <dbReference type="ARBA" id="ARBA00023125"/>
    </source>
</evidence>
<keyword evidence="5 9" id="KW-0238">DNA-binding</keyword>
<dbReference type="AlphaFoldDB" id="A0A255IK27"/>
<dbReference type="SUPFAM" id="SSF46894">
    <property type="entry name" value="C-terminal effector domain of the bipartite response regulators"/>
    <property type="match status" value="1"/>
</dbReference>
<proteinExistence type="predicted"/>
<dbReference type="OrthoDB" id="9790442at2"/>
<dbReference type="GO" id="GO:0000976">
    <property type="term" value="F:transcription cis-regulatory region binding"/>
    <property type="evidence" value="ECO:0007669"/>
    <property type="project" value="TreeGrafter"/>
</dbReference>
<dbReference type="PROSITE" id="PS50110">
    <property type="entry name" value="RESPONSE_REGULATORY"/>
    <property type="match status" value="1"/>
</dbReference>
<feature type="modified residue" description="4-aspartylphosphate" evidence="8">
    <location>
        <position position="57"/>
    </location>
</feature>
<dbReference type="InterPro" id="IPR011006">
    <property type="entry name" value="CheY-like_superfamily"/>
</dbReference>
<dbReference type="FunFam" id="3.40.50.2300:FF:000001">
    <property type="entry name" value="DNA-binding response regulator PhoB"/>
    <property type="match status" value="1"/>
</dbReference>
<comment type="caution">
    <text evidence="13">The sequence shown here is derived from an EMBL/GenBank/DDBJ whole genome shotgun (WGS) entry which is preliminary data.</text>
</comment>
<evidence type="ECO:0000256" key="4">
    <source>
        <dbReference type="ARBA" id="ARBA00023015"/>
    </source>
</evidence>
<dbReference type="Pfam" id="PF00486">
    <property type="entry name" value="Trans_reg_C"/>
    <property type="match status" value="1"/>
</dbReference>
<keyword evidence="6" id="KW-0804">Transcription</keyword>
<dbReference type="GO" id="GO:0000156">
    <property type="term" value="F:phosphorelay response regulator activity"/>
    <property type="evidence" value="ECO:0007669"/>
    <property type="project" value="TreeGrafter"/>
</dbReference>
<feature type="DNA-binding region" description="OmpR/PhoB-type" evidence="9">
    <location>
        <begin position="134"/>
        <end position="233"/>
    </location>
</feature>
<evidence type="ECO:0000256" key="1">
    <source>
        <dbReference type="ARBA" id="ARBA00018672"/>
    </source>
</evidence>
<evidence type="ECO:0000256" key="2">
    <source>
        <dbReference type="ARBA" id="ARBA00022553"/>
    </source>
</evidence>
<keyword evidence="2 8" id="KW-0597">Phosphoprotein</keyword>
<gene>
    <name evidence="12" type="ORF">C8E03_103135</name>
    <name evidence="13" type="ORF">CG710_019530</name>
</gene>
<name>A0A255IK27_9FIRM</name>
<comment type="function">
    <text evidence="7">May play the central regulatory role in sporulation. It may be an element of the effector pathway responsible for the activation of sporulation genes in response to nutritional stress. Spo0A may act in concert with spo0H (a sigma factor) to control the expression of some genes that are critical to the sporulation process.</text>
</comment>
<protein>
    <recommendedName>
        <fullName evidence="1">Stage 0 sporulation protein A homolog</fullName>
    </recommendedName>
</protein>
<dbReference type="Proteomes" id="UP000247523">
    <property type="component" value="Unassembled WGS sequence"/>
</dbReference>
<dbReference type="Gene3D" id="1.10.10.10">
    <property type="entry name" value="Winged helix-like DNA-binding domain superfamily/Winged helix DNA-binding domain"/>
    <property type="match status" value="1"/>
</dbReference>
<organism evidence="13 14">
    <name type="scientific">Lachnotalea glycerini</name>
    <dbReference type="NCBI Taxonomy" id="1763509"/>
    <lineage>
        <taxon>Bacteria</taxon>
        <taxon>Bacillati</taxon>
        <taxon>Bacillota</taxon>
        <taxon>Clostridia</taxon>
        <taxon>Lachnospirales</taxon>
        <taxon>Lachnospiraceae</taxon>
        <taxon>Lachnotalea</taxon>
    </lineage>
</organism>
<evidence type="ECO:0000313" key="13">
    <source>
        <dbReference type="EMBL" id="RDY28610.1"/>
    </source>
</evidence>
<dbReference type="SMART" id="SM00448">
    <property type="entry name" value="REC"/>
    <property type="match status" value="1"/>
</dbReference>
<dbReference type="Gene3D" id="3.40.50.2300">
    <property type="match status" value="1"/>
</dbReference>
<evidence type="ECO:0000256" key="3">
    <source>
        <dbReference type="ARBA" id="ARBA00023012"/>
    </source>
</evidence>
<reference evidence="13 14" key="1">
    <citation type="journal article" date="2017" name="Genome Announc.">
        <title>Draft Genome Sequence of a Sporulating and Motile Strain of Lachnotalea glycerini Isolated from Water in Quebec City, Canada.</title>
        <authorList>
            <person name="Maheux A.F."/>
            <person name="Boudreau D.K."/>
            <person name="Berube E."/>
            <person name="Boissinot M."/>
            <person name="Raymond F."/>
            <person name="Brodeur S."/>
            <person name="Corbeil J."/>
            <person name="Isabel S."/>
            <person name="Omar R.F."/>
            <person name="Bergeron M.G."/>
        </authorList>
    </citation>
    <scope>NUCLEOTIDE SEQUENCE [LARGE SCALE GENOMIC DNA]</scope>
    <source>
        <strain evidence="13 14">CCRI-19302</strain>
    </source>
</reference>
<dbReference type="EMBL" id="QICS01000003">
    <property type="protein sequence ID" value="PXV91578.1"/>
    <property type="molecule type" value="Genomic_DNA"/>
</dbReference>
<keyword evidence="4" id="KW-0805">Transcription regulation</keyword>
<evidence type="ECO:0000256" key="9">
    <source>
        <dbReference type="PROSITE-ProRule" id="PRU01091"/>
    </source>
</evidence>
<keyword evidence="14" id="KW-1185">Reference proteome</keyword>
<evidence type="ECO:0000256" key="6">
    <source>
        <dbReference type="ARBA" id="ARBA00023163"/>
    </source>
</evidence>
<evidence type="ECO:0000313" key="12">
    <source>
        <dbReference type="EMBL" id="PXV91578.1"/>
    </source>
</evidence>
<dbReference type="GO" id="GO:0032993">
    <property type="term" value="C:protein-DNA complex"/>
    <property type="evidence" value="ECO:0007669"/>
    <property type="project" value="TreeGrafter"/>
</dbReference>
<feature type="domain" description="OmpR/PhoB-type" evidence="11">
    <location>
        <begin position="134"/>
        <end position="233"/>
    </location>
</feature>
<feature type="domain" description="Response regulatory" evidence="10">
    <location>
        <begin position="8"/>
        <end position="121"/>
    </location>
</feature>
<dbReference type="SUPFAM" id="SSF52172">
    <property type="entry name" value="CheY-like"/>
    <property type="match status" value="1"/>
</dbReference>
<reference evidence="13" key="3">
    <citation type="submission" date="2018-07" db="EMBL/GenBank/DDBJ databases">
        <authorList>
            <person name="Quirk P.G."/>
            <person name="Krulwich T.A."/>
        </authorList>
    </citation>
    <scope>NUCLEOTIDE SEQUENCE</scope>
    <source>
        <strain evidence="13">CCRI-19302</strain>
    </source>
</reference>
<dbReference type="PANTHER" id="PTHR48111:SF26">
    <property type="entry name" value="STAGE 0 SPORULATION PROTEIN A HOMOLOG"/>
    <property type="match status" value="1"/>
</dbReference>